<accession>A0A7C6A7Q4</accession>
<reference evidence="3" key="1">
    <citation type="journal article" date="2020" name="mSystems">
        <title>Genome- and Community-Level Interaction Insights into Carbon Utilization and Element Cycling Functions of Hydrothermarchaeota in Hydrothermal Sediment.</title>
        <authorList>
            <person name="Zhou Z."/>
            <person name="Liu Y."/>
            <person name="Xu W."/>
            <person name="Pan J."/>
            <person name="Luo Z.H."/>
            <person name="Li M."/>
        </authorList>
    </citation>
    <scope>NUCLEOTIDE SEQUENCE [LARGE SCALE GENOMIC DNA]</scope>
    <source>
        <strain evidence="3">SpSt-1135</strain>
    </source>
</reference>
<comment type="caution">
    <text evidence="3">The sequence shown here is derived from an EMBL/GenBank/DDBJ whole genome shotgun (WGS) entry which is preliminary data.</text>
</comment>
<dbReference type="GO" id="GO:0004585">
    <property type="term" value="F:ornithine carbamoyltransferase activity"/>
    <property type="evidence" value="ECO:0007669"/>
    <property type="project" value="UniProtKB-EC"/>
</dbReference>
<dbReference type="Gene3D" id="3.40.50.1370">
    <property type="entry name" value="Aspartate/ornithine carbamoyltransferase"/>
    <property type="match status" value="1"/>
</dbReference>
<dbReference type="EMBL" id="DRZX01000296">
    <property type="protein sequence ID" value="HHS49420.1"/>
    <property type="molecule type" value="Genomic_DNA"/>
</dbReference>
<feature type="domain" description="Aspartate/ornithine carbamoyltransferase Asp/Orn-binding" evidence="2">
    <location>
        <begin position="1"/>
        <end position="30"/>
    </location>
</feature>
<dbReference type="AlphaFoldDB" id="A0A7C6A7Q4"/>
<sequence length="36" mass="4002">EVVGSVIDGEHSVVFTQAENRLYAQMAIILNLLNKE</sequence>
<dbReference type="Pfam" id="PF00185">
    <property type="entry name" value="OTCace"/>
    <property type="match status" value="1"/>
</dbReference>
<gene>
    <name evidence="3" type="ORF">ENM99_06270</name>
</gene>
<organism evidence="3">
    <name type="scientific">Desulfurella acetivorans</name>
    <dbReference type="NCBI Taxonomy" id="33002"/>
    <lineage>
        <taxon>Bacteria</taxon>
        <taxon>Pseudomonadati</taxon>
        <taxon>Campylobacterota</taxon>
        <taxon>Desulfurellia</taxon>
        <taxon>Desulfurellales</taxon>
        <taxon>Desulfurellaceae</taxon>
        <taxon>Desulfurella</taxon>
    </lineage>
</organism>
<dbReference type="InterPro" id="IPR036901">
    <property type="entry name" value="Asp/Orn_carbamoylTrfase_sf"/>
</dbReference>
<dbReference type="InterPro" id="IPR006131">
    <property type="entry name" value="Asp_carbamoyltransf_Asp/Orn-bd"/>
</dbReference>
<dbReference type="Proteomes" id="UP000886400">
    <property type="component" value="Unassembled WGS sequence"/>
</dbReference>
<evidence type="ECO:0000313" key="3">
    <source>
        <dbReference type="EMBL" id="HHS49420.1"/>
    </source>
</evidence>
<keyword evidence="1 3" id="KW-0808">Transferase</keyword>
<name>A0A7C6A7Q4_DESAE</name>
<protein>
    <submittedName>
        <fullName evidence="3">Ornithine carbamoyltransferase</fullName>
        <ecNumber evidence="3">2.1.3.3</ecNumber>
    </submittedName>
</protein>
<feature type="non-terminal residue" evidence="3">
    <location>
        <position position="1"/>
    </location>
</feature>
<dbReference type="SUPFAM" id="SSF53671">
    <property type="entry name" value="Aspartate/ornithine carbamoyltransferase"/>
    <property type="match status" value="1"/>
</dbReference>
<evidence type="ECO:0000256" key="1">
    <source>
        <dbReference type="ARBA" id="ARBA00022679"/>
    </source>
</evidence>
<dbReference type="EC" id="2.1.3.3" evidence="3"/>
<proteinExistence type="predicted"/>
<dbReference type="GO" id="GO:0016597">
    <property type="term" value="F:amino acid binding"/>
    <property type="evidence" value="ECO:0007669"/>
    <property type="project" value="InterPro"/>
</dbReference>
<evidence type="ECO:0000259" key="2">
    <source>
        <dbReference type="Pfam" id="PF00185"/>
    </source>
</evidence>